<dbReference type="Proteomes" id="UP000002791">
    <property type="component" value="Chromosome"/>
</dbReference>
<dbReference type="EMBL" id="CM001440">
    <property type="protein sequence ID" value="EHR61095.1"/>
    <property type="molecule type" value="Genomic_DNA"/>
</dbReference>
<dbReference type="Pfam" id="PF09948">
    <property type="entry name" value="PpoB2"/>
    <property type="match status" value="1"/>
</dbReference>
<name>H5XNN4_9PSEU</name>
<dbReference type="STRING" id="882082.SaccyDRAFT_2210"/>
<dbReference type="HOGENOM" id="CLU_065506_2_0_11"/>
<proteinExistence type="predicted"/>
<dbReference type="RefSeq" id="WP_005456114.1">
    <property type="nucleotide sequence ID" value="NZ_CM001440.1"/>
</dbReference>
<dbReference type="InterPro" id="IPR018688">
    <property type="entry name" value="PpoB2-like"/>
</dbReference>
<organism evidence="2 3">
    <name type="scientific">Saccharomonospora cyanea NA-134</name>
    <dbReference type="NCBI Taxonomy" id="882082"/>
    <lineage>
        <taxon>Bacteria</taxon>
        <taxon>Bacillati</taxon>
        <taxon>Actinomycetota</taxon>
        <taxon>Actinomycetes</taxon>
        <taxon>Pseudonocardiales</taxon>
        <taxon>Pseudonocardiaceae</taxon>
        <taxon>Saccharomonospora</taxon>
    </lineage>
</organism>
<sequence>MTRQALGRGIPSVRAWTRVELLLAALLLALAATAWVLTSVLAMPDMRLGILSGSSPMEPGMASMSVGLGLFVLTWVVMMAAMMLPAVTPFTVGIRRLVSAGSRTRVMVAGLTVGYLVVWSAAGVVAYAVVRGFDAVVQAGSTTSVRAGAVVLLAAGCYQFTPLKRWCLVRCRSPLALVMRHGPQAARGPGGALAVGARHGGYCVGCCWGLMAVLLAAGVMSLVWMAVIAAVITIEKVLPRPDLTSHLVGAGLLGAGVALFVAPGLVAAPM</sequence>
<keyword evidence="1" id="KW-1133">Transmembrane helix</keyword>
<feature type="transmembrane region" description="Helical" evidence="1">
    <location>
        <begin position="136"/>
        <end position="158"/>
    </location>
</feature>
<evidence type="ECO:0000313" key="3">
    <source>
        <dbReference type="Proteomes" id="UP000002791"/>
    </source>
</evidence>
<feature type="transmembrane region" description="Helical" evidence="1">
    <location>
        <begin position="246"/>
        <end position="268"/>
    </location>
</feature>
<feature type="transmembrane region" description="Helical" evidence="1">
    <location>
        <begin position="208"/>
        <end position="234"/>
    </location>
</feature>
<protein>
    <submittedName>
        <fullName evidence="2">Putative metal-binding integral membrane protein</fullName>
    </submittedName>
</protein>
<accession>H5XNN4</accession>
<evidence type="ECO:0000256" key="1">
    <source>
        <dbReference type="SAM" id="Phobius"/>
    </source>
</evidence>
<evidence type="ECO:0000313" key="2">
    <source>
        <dbReference type="EMBL" id="EHR61095.1"/>
    </source>
</evidence>
<feature type="transmembrane region" description="Helical" evidence="1">
    <location>
        <begin position="21"/>
        <end position="42"/>
    </location>
</feature>
<dbReference type="AlphaFoldDB" id="H5XNN4"/>
<feature type="transmembrane region" description="Helical" evidence="1">
    <location>
        <begin position="108"/>
        <end position="130"/>
    </location>
</feature>
<keyword evidence="1" id="KW-0812">Transmembrane</keyword>
<gene>
    <name evidence="2" type="ORF">SaccyDRAFT_2210</name>
</gene>
<keyword evidence="1" id="KW-0472">Membrane</keyword>
<feature type="transmembrane region" description="Helical" evidence="1">
    <location>
        <begin position="62"/>
        <end position="87"/>
    </location>
</feature>
<reference evidence="2 3" key="1">
    <citation type="submission" date="2011-11" db="EMBL/GenBank/DDBJ databases">
        <title>The Noncontiguous Finished sequence of Saccharomonospora cyanea NA-134.</title>
        <authorList>
            <consortium name="US DOE Joint Genome Institute"/>
            <person name="Lucas S."/>
            <person name="Han J."/>
            <person name="Lapidus A."/>
            <person name="Cheng J.-F."/>
            <person name="Goodwin L."/>
            <person name="Pitluck S."/>
            <person name="Peters L."/>
            <person name="Ovchinnikova G."/>
            <person name="Lu M."/>
            <person name="Detter J.C."/>
            <person name="Han C."/>
            <person name="Tapia R."/>
            <person name="Land M."/>
            <person name="Hauser L."/>
            <person name="Kyrpides N."/>
            <person name="Ivanova N."/>
            <person name="Pagani I."/>
            <person name="Brambilla E.-M."/>
            <person name="Klenk H.-P."/>
            <person name="Woyke T."/>
        </authorList>
    </citation>
    <scope>NUCLEOTIDE SEQUENCE [LARGE SCALE GENOMIC DNA]</scope>
    <source>
        <strain evidence="2 3">NA-134</strain>
    </source>
</reference>
<dbReference type="OrthoDB" id="164118at2"/>
<dbReference type="eggNOG" id="COG5486">
    <property type="taxonomic scope" value="Bacteria"/>
</dbReference>
<keyword evidence="3" id="KW-1185">Reference proteome</keyword>